<dbReference type="EMBL" id="MK174290">
    <property type="protein sequence ID" value="QBZ80974.1"/>
    <property type="molecule type" value="Genomic_DNA"/>
</dbReference>
<gene>
    <name evidence="1" type="ORF">pclt_cds_375</name>
</gene>
<dbReference type="Proteomes" id="UP001237152">
    <property type="component" value="Segment"/>
</dbReference>
<evidence type="ECO:0000313" key="2">
    <source>
        <dbReference type="Proteomes" id="UP001237152"/>
    </source>
</evidence>
<sequence length="77" mass="8558">MTSSRKSRGNDRHAPSADRILQPIAGCLCRAFRPPTPESLLRVWQAVDATRTPDGLARLICGITGRVRRALWTCRVT</sequence>
<reference evidence="1" key="1">
    <citation type="journal article" date="2019" name="Front. Microbiol.">
        <title>Pandoravirus Celtis Illustrates the Microevolution Processes at Work in the Giant Pandoraviridae Genomes.</title>
        <authorList>
            <person name="Legendre M."/>
            <person name="Alempic J.M."/>
            <person name="Philippe N."/>
            <person name="Lartigue A."/>
            <person name="Jeudy S."/>
            <person name="Poirot O."/>
            <person name="Ta N.T."/>
            <person name="Nin S."/>
            <person name="Coute Y."/>
            <person name="Abergel C."/>
            <person name="Claverie J.M."/>
        </authorList>
    </citation>
    <scope>NUCLEOTIDE SEQUENCE</scope>
</reference>
<evidence type="ECO:0000313" key="1">
    <source>
        <dbReference type="EMBL" id="QBZ80974.1"/>
    </source>
</evidence>
<organism evidence="1 2">
    <name type="scientific">Pandoravirus celtis</name>
    <dbReference type="NCBI Taxonomy" id="2568002"/>
    <lineage>
        <taxon>Viruses</taxon>
        <taxon>Pandoravirus</taxon>
    </lineage>
</organism>
<accession>A0A4D6EGZ0</accession>
<protein>
    <submittedName>
        <fullName evidence="1">Uncharacterized protein</fullName>
    </submittedName>
</protein>
<proteinExistence type="predicted"/>
<name>A0A4D6EGZ0_9VIRU</name>